<feature type="chain" id="PRO_5017616978" evidence="1">
    <location>
        <begin position="19"/>
        <end position="467"/>
    </location>
</feature>
<dbReference type="EMBL" id="QREG01000023">
    <property type="protein sequence ID" value="RED93890.1"/>
    <property type="molecule type" value="Genomic_DNA"/>
</dbReference>
<dbReference type="AlphaFoldDB" id="A0A3D9L0Z9"/>
<feature type="signal peptide" evidence="1">
    <location>
        <begin position="1"/>
        <end position="18"/>
    </location>
</feature>
<dbReference type="Proteomes" id="UP000256779">
    <property type="component" value="Unassembled WGS sequence"/>
</dbReference>
<keyword evidence="2" id="KW-0645">Protease</keyword>
<accession>A0A3D9L0Z9</accession>
<proteinExistence type="predicted"/>
<evidence type="ECO:0000313" key="3">
    <source>
        <dbReference type="Proteomes" id="UP000256779"/>
    </source>
</evidence>
<sequence length="467" mass="53276">MQKWWLCICWCVPLLLSAQTNRTSTQDTLSVSFTDLPLEIILDSISYKSGYSFAYNAEALTDGSLYSFTSNAIRVDSLLNALLVGTGLTYTRLDDQIVIKKTPPEKSESLPGKLILTGYVREFETKRPIVGANIYINGTTIGTTTDQHGNYQIGNLPKGFRTVVFSHVGYELASYDLEVLEDQRYVVNAQLRQDIVELQGIEVTSSRLASDKKWSQNLSIFEKEFIGSSANAKSCLLLNPEVLDFYMDPNKDTLFARASEPLLIQNLALGYQISYELIYFKKTSNRTNFYGHARFNNLEPKSSKQLRTWRKNRKRTFRGSIFHFLQNLAADRHLQAGYQLYAASEINEQSPERIPSRSLLFKSAPESWQLSFDQYLIVVYENELESTQYLNDQLMQDQRSGKRVHTALSKLRPNAQKSVLELNSEFVTIDSYGQIKEPGGLTILGYWAWERVADMMPADYHPKTDKL</sequence>
<keyword evidence="2" id="KW-0378">Hydrolase</keyword>
<keyword evidence="1" id="KW-0732">Signal</keyword>
<name>A0A3D9L0Z9_MARFU</name>
<organism evidence="2 3">
    <name type="scientific">Marinoscillum furvescens DSM 4134</name>
    <dbReference type="NCBI Taxonomy" id="1122208"/>
    <lineage>
        <taxon>Bacteria</taxon>
        <taxon>Pseudomonadati</taxon>
        <taxon>Bacteroidota</taxon>
        <taxon>Cytophagia</taxon>
        <taxon>Cytophagales</taxon>
        <taxon>Reichenbachiellaceae</taxon>
        <taxon>Marinoscillum</taxon>
    </lineage>
</organism>
<reference evidence="2 3" key="1">
    <citation type="submission" date="2018-07" db="EMBL/GenBank/DDBJ databases">
        <title>Genomic Encyclopedia of Type Strains, Phase IV (KMG-IV): sequencing the most valuable type-strain genomes for metagenomic binning, comparative biology and taxonomic classification.</title>
        <authorList>
            <person name="Goeker M."/>
        </authorList>
    </citation>
    <scope>NUCLEOTIDE SEQUENCE [LARGE SCALE GENOMIC DNA]</scope>
    <source>
        <strain evidence="2 3">DSM 4134</strain>
    </source>
</reference>
<dbReference type="OrthoDB" id="1223654at2"/>
<evidence type="ECO:0000256" key="1">
    <source>
        <dbReference type="SAM" id="SignalP"/>
    </source>
</evidence>
<dbReference type="SUPFAM" id="SSF49464">
    <property type="entry name" value="Carboxypeptidase regulatory domain-like"/>
    <property type="match status" value="1"/>
</dbReference>
<comment type="caution">
    <text evidence="2">The sequence shown here is derived from an EMBL/GenBank/DDBJ whole genome shotgun (WGS) entry which is preliminary data.</text>
</comment>
<evidence type="ECO:0000313" key="2">
    <source>
        <dbReference type="EMBL" id="RED93890.1"/>
    </source>
</evidence>
<dbReference type="Pfam" id="PF13715">
    <property type="entry name" value="CarbopepD_reg_2"/>
    <property type="match status" value="1"/>
</dbReference>
<dbReference type="InterPro" id="IPR008969">
    <property type="entry name" value="CarboxyPept-like_regulatory"/>
</dbReference>
<keyword evidence="3" id="KW-1185">Reference proteome</keyword>
<protein>
    <submittedName>
        <fullName evidence="2">Carboxypeptidase-like protein</fullName>
    </submittedName>
</protein>
<gene>
    <name evidence="2" type="ORF">C7460_12370</name>
</gene>
<keyword evidence="2" id="KW-0121">Carboxypeptidase</keyword>
<dbReference type="GO" id="GO:0004180">
    <property type="term" value="F:carboxypeptidase activity"/>
    <property type="evidence" value="ECO:0007669"/>
    <property type="project" value="UniProtKB-KW"/>
</dbReference>
<dbReference type="Gene3D" id="2.60.40.1120">
    <property type="entry name" value="Carboxypeptidase-like, regulatory domain"/>
    <property type="match status" value="1"/>
</dbReference>
<dbReference type="RefSeq" id="WP_115869809.1">
    <property type="nucleotide sequence ID" value="NZ_QREG01000023.1"/>
</dbReference>